<name>A0A9D9J1T9_9BACT</name>
<dbReference type="InterPro" id="IPR041527">
    <property type="entry name" value="YhcG_N"/>
</dbReference>
<dbReference type="PANTHER" id="PTHR30547">
    <property type="entry name" value="UNCHARACTERIZED PROTEIN YHCG-RELATED"/>
    <property type="match status" value="1"/>
</dbReference>
<feature type="domain" description="YhcG PDDEXK nuclease" evidence="1">
    <location>
        <begin position="209"/>
        <end position="368"/>
    </location>
</feature>
<dbReference type="GO" id="GO:0003676">
    <property type="term" value="F:nucleic acid binding"/>
    <property type="evidence" value="ECO:0007669"/>
    <property type="project" value="InterPro"/>
</dbReference>
<comment type="caution">
    <text evidence="3">The sequence shown here is derived from an EMBL/GenBank/DDBJ whole genome shotgun (WGS) entry which is preliminary data.</text>
</comment>
<organism evidence="3 4">
    <name type="scientific">Candidatus Merdivivens faecigallinarum</name>
    <dbReference type="NCBI Taxonomy" id="2840871"/>
    <lineage>
        <taxon>Bacteria</taxon>
        <taxon>Pseudomonadati</taxon>
        <taxon>Bacteroidota</taxon>
        <taxon>Bacteroidia</taxon>
        <taxon>Bacteroidales</taxon>
        <taxon>Muribaculaceae</taxon>
        <taxon>Muribaculaceae incertae sedis</taxon>
        <taxon>Candidatus Merdivivens</taxon>
    </lineage>
</organism>
<evidence type="ECO:0000313" key="4">
    <source>
        <dbReference type="Proteomes" id="UP000823772"/>
    </source>
</evidence>
<dbReference type="PANTHER" id="PTHR30547:SF0">
    <property type="entry name" value="BLR8175 PROTEIN"/>
    <property type="match status" value="1"/>
</dbReference>
<dbReference type="Pfam" id="PF06250">
    <property type="entry name" value="YhcG_C"/>
    <property type="match status" value="1"/>
</dbReference>
<dbReference type="InterPro" id="IPR053148">
    <property type="entry name" value="PD-DEXK-like_domain"/>
</dbReference>
<reference evidence="3" key="2">
    <citation type="journal article" date="2021" name="PeerJ">
        <title>Extensive microbial diversity within the chicken gut microbiome revealed by metagenomics and culture.</title>
        <authorList>
            <person name="Gilroy R."/>
            <person name="Ravi A."/>
            <person name="Getino M."/>
            <person name="Pursley I."/>
            <person name="Horton D.L."/>
            <person name="Alikhan N.F."/>
            <person name="Baker D."/>
            <person name="Gharbi K."/>
            <person name="Hall N."/>
            <person name="Watson M."/>
            <person name="Adriaenssens E.M."/>
            <person name="Foster-Nyarko E."/>
            <person name="Jarju S."/>
            <person name="Secka A."/>
            <person name="Antonio M."/>
            <person name="Oren A."/>
            <person name="Chaudhuri R.R."/>
            <person name="La Ragione R."/>
            <person name="Hildebrand F."/>
            <person name="Pallen M.J."/>
        </authorList>
    </citation>
    <scope>NUCLEOTIDE SEQUENCE</scope>
    <source>
        <strain evidence="3">B3-2255</strain>
    </source>
</reference>
<dbReference type="AlphaFoldDB" id="A0A9D9J1T9"/>
<dbReference type="InterPro" id="IPR011856">
    <property type="entry name" value="tRNA_endonuc-like_dom_sf"/>
</dbReference>
<evidence type="ECO:0000259" key="1">
    <source>
        <dbReference type="Pfam" id="PF06250"/>
    </source>
</evidence>
<evidence type="ECO:0000313" key="3">
    <source>
        <dbReference type="EMBL" id="MBO8481603.1"/>
    </source>
</evidence>
<evidence type="ECO:0000259" key="2">
    <source>
        <dbReference type="Pfam" id="PF17761"/>
    </source>
</evidence>
<sequence length="377" mass="43256">MSEVRIYNEAARVIKEAILQSQYQAASIVNKKQLSLYYGIGKYVSENSRNGYWGKGAIETISRQLQKELPGLRGFSAANIKFMRQFYETWCNDLKSLTAVSGIGDNKSLTEISEIDTQLLIPSGKTQKESLDAASFLGLGFTHHMIIVRKTKSLAERLFYIHQAYINKWSKEVLAARIEDDLFSHQGEIASNFAQKIPDARESLKAIGMFKDEYLLDFINVEELCERDKEDIDERVIEQEIIHNIKKFILTFGHDFAFVGNQYKLEVYGVEHFPDLIFFNRELNALVVIELKKGAFKSSYLGQLCTYLRIIDDQMRKPHENPSIGIVLCKSANKKYVEYVIQDYDKPLGVATYKTSDEMPEKLKQALPDTEELKKLL</sequence>
<reference evidence="3" key="1">
    <citation type="submission" date="2020-10" db="EMBL/GenBank/DDBJ databases">
        <authorList>
            <person name="Gilroy R."/>
        </authorList>
    </citation>
    <scope>NUCLEOTIDE SEQUENCE</scope>
    <source>
        <strain evidence="3">B3-2255</strain>
    </source>
</reference>
<protein>
    <submittedName>
        <fullName evidence="3">DUF1016 family protein</fullName>
    </submittedName>
</protein>
<dbReference type="Gene3D" id="3.40.1350.10">
    <property type="match status" value="1"/>
</dbReference>
<dbReference type="InterPro" id="IPR009362">
    <property type="entry name" value="YhcG_C"/>
</dbReference>
<dbReference type="Proteomes" id="UP000823772">
    <property type="component" value="Unassembled WGS sequence"/>
</dbReference>
<gene>
    <name evidence="3" type="ORF">IAC87_03550</name>
</gene>
<feature type="domain" description="YhcG N-terminal" evidence="2">
    <location>
        <begin position="14"/>
        <end position="184"/>
    </location>
</feature>
<proteinExistence type="predicted"/>
<accession>A0A9D9J1T9</accession>
<dbReference type="Pfam" id="PF17761">
    <property type="entry name" value="DUF1016_N"/>
    <property type="match status" value="1"/>
</dbReference>
<dbReference type="EMBL" id="JADILY010000079">
    <property type="protein sequence ID" value="MBO8481603.1"/>
    <property type="molecule type" value="Genomic_DNA"/>
</dbReference>